<dbReference type="InParanoid" id="A0A4R6QTQ5"/>
<dbReference type="AlphaFoldDB" id="A0A4R6QTQ5"/>
<dbReference type="Proteomes" id="UP000295361">
    <property type="component" value="Unassembled WGS sequence"/>
</dbReference>
<evidence type="ECO:0000313" key="1">
    <source>
        <dbReference type="EMBL" id="TDP73261.1"/>
    </source>
</evidence>
<proteinExistence type="predicted"/>
<evidence type="ECO:0000313" key="2">
    <source>
        <dbReference type="Proteomes" id="UP000295361"/>
    </source>
</evidence>
<protein>
    <submittedName>
        <fullName evidence="1">Uncharacterized protein</fullName>
    </submittedName>
</protein>
<accession>A0A4R6QTQ5</accession>
<organism evidence="1 2">
    <name type="scientific">Roseateles toxinivorans</name>
    <dbReference type="NCBI Taxonomy" id="270368"/>
    <lineage>
        <taxon>Bacteria</taxon>
        <taxon>Pseudomonadati</taxon>
        <taxon>Pseudomonadota</taxon>
        <taxon>Betaproteobacteria</taxon>
        <taxon>Burkholderiales</taxon>
        <taxon>Sphaerotilaceae</taxon>
        <taxon>Roseateles</taxon>
    </lineage>
</organism>
<name>A0A4R6QTQ5_9BURK</name>
<comment type="caution">
    <text evidence="1">The sequence shown here is derived from an EMBL/GenBank/DDBJ whole genome shotgun (WGS) entry which is preliminary data.</text>
</comment>
<dbReference type="RefSeq" id="WP_133700656.1">
    <property type="nucleotide sequence ID" value="NZ_SNXS01000002.1"/>
</dbReference>
<keyword evidence="2" id="KW-1185">Reference proteome</keyword>
<sequence length="82" mass="8939">MTRTTLPRWPDALAATPSWRRTLALLLQAASTMLAQLAAKMNLVERRTKAPVVEFYAEAGAPEGALFVDGELIGYLPGVNRL</sequence>
<dbReference type="EMBL" id="SNXS01000002">
    <property type="protein sequence ID" value="TDP73261.1"/>
    <property type="molecule type" value="Genomic_DNA"/>
</dbReference>
<gene>
    <name evidence="1" type="ORF">DES47_1021021</name>
</gene>
<reference evidence="1 2" key="1">
    <citation type="submission" date="2019-03" db="EMBL/GenBank/DDBJ databases">
        <title>Genomic Encyclopedia of Type Strains, Phase IV (KMG-IV): sequencing the most valuable type-strain genomes for metagenomic binning, comparative biology and taxonomic classification.</title>
        <authorList>
            <person name="Goeker M."/>
        </authorList>
    </citation>
    <scope>NUCLEOTIDE SEQUENCE [LARGE SCALE GENOMIC DNA]</scope>
    <source>
        <strain evidence="1 2">DSM 16998</strain>
    </source>
</reference>
<dbReference type="OrthoDB" id="8911686at2"/>